<dbReference type="PROSITE" id="PS50994">
    <property type="entry name" value="INTEGRASE"/>
    <property type="match status" value="1"/>
</dbReference>
<dbReference type="InterPro" id="IPR012337">
    <property type="entry name" value="RNaseH-like_sf"/>
</dbReference>
<dbReference type="InterPro" id="IPR001584">
    <property type="entry name" value="Integrase_cat-core"/>
</dbReference>
<dbReference type="Proteomes" id="UP001209878">
    <property type="component" value="Unassembled WGS sequence"/>
</dbReference>
<evidence type="ECO:0000313" key="3">
    <source>
        <dbReference type="Proteomes" id="UP001209878"/>
    </source>
</evidence>
<gene>
    <name evidence="2" type="ORF">NP493_2115g00004</name>
</gene>
<organism evidence="2 3">
    <name type="scientific">Ridgeia piscesae</name>
    <name type="common">Tubeworm</name>
    <dbReference type="NCBI Taxonomy" id="27915"/>
    <lineage>
        <taxon>Eukaryota</taxon>
        <taxon>Metazoa</taxon>
        <taxon>Spiralia</taxon>
        <taxon>Lophotrochozoa</taxon>
        <taxon>Annelida</taxon>
        <taxon>Polychaeta</taxon>
        <taxon>Sedentaria</taxon>
        <taxon>Canalipalpata</taxon>
        <taxon>Sabellida</taxon>
        <taxon>Siboglinidae</taxon>
        <taxon>Ridgeia</taxon>
    </lineage>
</organism>
<proteinExistence type="predicted"/>
<dbReference type="PANTHER" id="PTHR46791">
    <property type="entry name" value="EXPRESSED PROTEIN"/>
    <property type="match status" value="1"/>
</dbReference>
<name>A0AAD9N4G7_RIDPI</name>
<accession>A0AAD9N4G7</accession>
<dbReference type="InterPro" id="IPR036397">
    <property type="entry name" value="RNaseH_sf"/>
</dbReference>
<reference evidence="2" key="1">
    <citation type="journal article" date="2023" name="Mol. Biol. Evol.">
        <title>Third-Generation Sequencing Reveals the Adaptive Role of the Epigenome in Three Deep-Sea Polychaetes.</title>
        <authorList>
            <person name="Perez M."/>
            <person name="Aroh O."/>
            <person name="Sun Y."/>
            <person name="Lan Y."/>
            <person name="Juniper S.K."/>
            <person name="Young C.R."/>
            <person name="Angers B."/>
            <person name="Qian P.Y."/>
        </authorList>
    </citation>
    <scope>NUCLEOTIDE SEQUENCE</scope>
    <source>
        <strain evidence="2">R07B-5</strain>
    </source>
</reference>
<feature type="domain" description="Integrase catalytic" evidence="1">
    <location>
        <begin position="95"/>
        <end position="167"/>
    </location>
</feature>
<dbReference type="EMBL" id="JAODUO010002112">
    <property type="protein sequence ID" value="KAK2155078.1"/>
    <property type="molecule type" value="Genomic_DNA"/>
</dbReference>
<dbReference type="Pfam" id="PF24764">
    <property type="entry name" value="rva_4"/>
    <property type="match status" value="1"/>
</dbReference>
<dbReference type="SUPFAM" id="SSF53098">
    <property type="entry name" value="Ribonuclease H-like"/>
    <property type="match status" value="1"/>
</dbReference>
<dbReference type="AlphaFoldDB" id="A0AAD9N4G7"/>
<dbReference type="Gene3D" id="3.30.420.10">
    <property type="entry name" value="Ribonuclease H-like superfamily/Ribonuclease H"/>
    <property type="match status" value="1"/>
</dbReference>
<evidence type="ECO:0000259" key="1">
    <source>
        <dbReference type="PROSITE" id="PS50994"/>
    </source>
</evidence>
<dbReference type="InterPro" id="IPR058913">
    <property type="entry name" value="Integrase_dom_put"/>
</dbReference>
<dbReference type="GO" id="GO:0003676">
    <property type="term" value="F:nucleic acid binding"/>
    <property type="evidence" value="ECO:0007669"/>
    <property type="project" value="InterPro"/>
</dbReference>
<sequence>MIGVSDRTVKRRLSEYGIKIRDSYSHLSDAELDDAVQQIMTSFPNIGYQSVKGHLQSRGERLQDQRVRQSMRRVDPAGVLFRRLSITVTKRRQYSVRAPLSLWHIDGYHKLIRWRIVIHGGIDGYSRLSVFLKAADNNRADTVLSAFVDAVEKYGLPQRVRSDKGGENVKVAQYMLQRRELRDFGEKCGQAAYRCFTSCSTTWRKHNDLDMYGVDWEEPTPFSVAEPDRVEIPEIQVVQCEHLECLNPLQRSDIYGMDLYERAKQLLCKPFNIEKVAYDFKLSLYRTHICVCVCVCDAQFII</sequence>
<dbReference type="PANTHER" id="PTHR46791:SF5">
    <property type="entry name" value="CLR5 DOMAIN-CONTAINING PROTEIN-RELATED"/>
    <property type="match status" value="1"/>
</dbReference>
<protein>
    <recommendedName>
        <fullName evidence="1">Integrase catalytic domain-containing protein</fullName>
    </recommendedName>
</protein>
<dbReference type="GO" id="GO:0015074">
    <property type="term" value="P:DNA integration"/>
    <property type="evidence" value="ECO:0007669"/>
    <property type="project" value="InterPro"/>
</dbReference>
<evidence type="ECO:0000313" key="2">
    <source>
        <dbReference type="EMBL" id="KAK2155078.1"/>
    </source>
</evidence>
<keyword evidence="3" id="KW-1185">Reference proteome</keyword>
<comment type="caution">
    <text evidence="2">The sequence shown here is derived from an EMBL/GenBank/DDBJ whole genome shotgun (WGS) entry which is preliminary data.</text>
</comment>